<sequence>MSVRTYNPSVRVANWIEDICLEEDTLKDFLEKRDRGELAIQQSSRLKETILKKTELSVTLDGFLHFGDRVMLRNEADTNQVKTQPGVEPRQANTLAVNMSEMKMHESVQFEGTCNVSGSRLLMPCARNTFVILPVEAGIPEGTPLRYGQHFCLSTLPGIGGDLKLKSDIATFQQSAKKTRKQLVTFEECATYLIHWRILHFDPQLRMETEGLPVPANQKIIFNHCKTNQDLCVISDATVRTPFGREYEIVAYTDLDSHKAEKDINHWIIQTGHPPEPTDPAATLPLGAQQ</sequence>
<dbReference type="RefSeq" id="XP_022110266.1">
    <property type="nucleotide sequence ID" value="XM_022254574.1"/>
</dbReference>
<dbReference type="GO" id="GO:0031514">
    <property type="term" value="C:motile cilium"/>
    <property type="evidence" value="ECO:0007669"/>
    <property type="project" value="TreeGrafter"/>
</dbReference>
<evidence type="ECO:0000256" key="1">
    <source>
        <dbReference type="SAM" id="MobiDB-lite"/>
    </source>
</evidence>
<dbReference type="KEGG" id="aplc:110989884"/>
<keyword evidence="2" id="KW-1185">Reference proteome</keyword>
<dbReference type="PANTHER" id="PTHR24274:SF1">
    <property type="entry name" value="CILIA- AND FLAGELLA-ASSOCIATED PROTEIN 161"/>
    <property type="match status" value="1"/>
</dbReference>
<dbReference type="OMA" id="IIHCKTN"/>
<reference evidence="3" key="1">
    <citation type="submission" date="2025-08" db="UniProtKB">
        <authorList>
            <consortium name="RefSeq"/>
        </authorList>
    </citation>
    <scope>IDENTIFICATION</scope>
</reference>
<gene>
    <name evidence="3" type="primary">LOC110989884</name>
</gene>
<feature type="region of interest" description="Disordered" evidence="1">
    <location>
        <begin position="271"/>
        <end position="290"/>
    </location>
</feature>
<protein>
    <submittedName>
        <fullName evidence="3">Cilia- and flagella-associated protein 161-like</fullName>
    </submittedName>
</protein>
<dbReference type="Pfam" id="PF24569">
    <property type="entry name" value="CFAP161"/>
    <property type="match status" value="1"/>
</dbReference>
<dbReference type="OrthoDB" id="2126411at2759"/>
<accession>A0A8B8A308</accession>
<dbReference type="AlphaFoldDB" id="A0A8B8A308"/>
<evidence type="ECO:0000313" key="2">
    <source>
        <dbReference type="Proteomes" id="UP000694845"/>
    </source>
</evidence>
<dbReference type="PANTHER" id="PTHR24274">
    <property type="entry name" value="CILIA- AND FLAGELLA-ASSOCIATED PROTEIN 161"/>
    <property type="match status" value="1"/>
</dbReference>
<dbReference type="GeneID" id="110989884"/>
<dbReference type="GO" id="GO:0060271">
    <property type="term" value="P:cilium assembly"/>
    <property type="evidence" value="ECO:0007669"/>
    <property type="project" value="TreeGrafter"/>
</dbReference>
<proteinExistence type="predicted"/>
<dbReference type="Proteomes" id="UP000694845">
    <property type="component" value="Unplaced"/>
</dbReference>
<dbReference type="InterPro" id="IPR055325">
    <property type="entry name" value="CF161"/>
</dbReference>
<name>A0A8B8A308_ACAPL</name>
<organism evidence="2 3">
    <name type="scientific">Acanthaster planci</name>
    <name type="common">Crown-of-thorns starfish</name>
    <dbReference type="NCBI Taxonomy" id="133434"/>
    <lineage>
        <taxon>Eukaryota</taxon>
        <taxon>Metazoa</taxon>
        <taxon>Echinodermata</taxon>
        <taxon>Eleutherozoa</taxon>
        <taxon>Asterozoa</taxon>
        <taxon>Asteroidea</taxon>
        <taxon>Valvatacea</taxon>
        <taxon>Valvatida</taxon>
        <taxon>Acanthasteridae</taxon>
        <taxon>Acanthaster</taxon>
    </lineage>
</organism>
<dbReference type="CTD" id="161502"/>
<evidence type="ECO:0000313" key="3">
    <source>
        <dbReference type="RefSeq" id="XP_022110266.1"/>
    </source>
</evidence>